<dbReference type="PROSITE" id="PS50932">
    <property type="entry name" value="HTH_LACI_2"/>
    <property type="match status" value="1"/>
</dbReference>
<dbReference type="OrthoDB" id="37081at2"/>
<dbReference type="Proteomes" id="UP000181956">
    <property type="component" value="Chromosome I"/>
</dbReference>
<accession>A0A1H1MF02</accession>
<evidence type="ECO:0000259" key="4">
    <source>
        <dbReference type="PROSITE" id="PS50932"/>
    </source>
</evidence>
<evidence type="ECO:0000256" key="2">
    <source>
        <dbReference type="ARBA" id="ARBA00023125"/>
    </source>
</evidence>
<dbReference type="EMBL" id="LT629742">
    <property type="protein sequence ID" value="SDR85383.1"/>
    <property type="molecule type" value="Genomic_DNA"/>
</dbReference>
<dbReference type="Pfam" id="PF00356">
    <property type="entry name" value="LacI"/>
    <property type="match status" value="1"/>
</dbReference>
<dbReference type="GO" id="GO:0003700">
    <property type="term" value="F:DNA-binding transcription factor activity"/>
    <property type="evidence" value="ECO:0007669"/>
    <property type="project" value="TreeGrafter"/>
</dbReference>
<dbReference type="RefSeq" id="WP_083362536.1">
    <property type="nucleotide sequence ID" value="NZ_LT629742.1"/>
</dbReference>
<evidence type="ECO:0000313" key="6">
    <source>
        <dbReference type="Proteomes" id="UP000181956"/>
    </source>
</evidence>
<sequence length="334" mass="35274">MSLVRLRDVAQHAGVSVGTVSNVLNDVPSVNAEIAHRVRGVIQELGYVPNSTARSLRTGQSNAIGFVFTDISNPFFTTLALGASAAAAESGYSLLFATSEDDEGGESKNLDVFERHRVAGVLVTPARSAPDTARLLAQGTKVVLVDRHSDEHCSVFIDDTLGGALGAAHLIETGRRRILLVLGPDSIQQMRDREEGCREAVAAHPGVELRVLHEPTLSVAIGRSVGDAILAMPVEERPDAVFAGNDLVAIGLMQRVARVLDVPRDLAVLGYDDIDFAGASLIPISSIGQRAEHMGYVGARLLIDELGAPAGHVHQAVGLTPALLARESTVGVIR</sequence>
<keyword evidence="6" id="KW-1185">Reference proteome</keyword>
<dbReference type="PANTHER" id="PTHR30146:SF109">
    <property type="entry name" value="HTH-TYPE TRANSCRIPTIONAL REGULATOR GALS"/>
    <property type="match status" value="1"/>
</dbReference>
<dbReference type="PROSITE" id="PS00356">
    <property type="entry name" value="HTH_LACI_1"/>
    <property type="match status" value="1"/>
</dbReference>
<dbReference type="PANTHER" id="PTHR30146">
    <property type="entry name" value="LACI-RELATED TRANSCRIPTIONAL REPRESSOR"/>
    <property type="match status" value="1"/>
</dbReference>
<dbReference type="AlphaFoldDB" id="A0A1H1MF02"/>
<proteinExistence type="predicted"/>
<evidence type="ECO:0000256" key="1">
    <source>
        <dbReference type="ARBA" id="ARBA00023015"/>
    </source>
</evidence>
<dbReference type="SUPFAM" id="SSF53822">
    <property type="entry name" value="Periplasmic binding protein-like I"/>
    <property type="match status" value="1"/>
</dbReference>
<keyword evidence="1" id="KW-0805">Transcription regulation</keyword>
<protein>
    <submittedName>
        <fullName evidence="5">Transcriptional regulator, LacI family</fullName>
    </submittedName>
</protein>
<reference evidence="6" key="1">
    <citation type="submission" date="2016-10" db="EMBL/GenBank/DDBJ databases">
        <authorList>
            <person name="Varghese N."/>
            <person name="Submissions S."/>
        </authorList>
    </citation>
    <scope>NUCLEOTIDE SEQUENCE [LARGE SCALE GENOMIC DNA]</scope>
    <source>
        <strain evidence="6">DSM 21772</strain>
    </source>
</reference>
<dbReference type="SUPFAM" id="SSF47413">
    <property type="entry name" value="lambda repressor-like DNA-binding domains"/>
    <property type="match status" value="1"/>
</dbReference>
<dbReference type="Pfam" id="PF13377">
    <property type="entry name" value="Peripla_BP_3"/>
    <property type="match status" value="1"/>
</dbReference>
<dbReference type="GO" id="GO:0000976">
    <property type="term" value="F:transcription cis-regulatory region binding"/>
    <property type="evidence" value="ECO:0007669"/>
    <property type="project" value="TreeGrafter"/>
</dbReference>
<dbReference type="Gene3D" id="1.10.260.40">
    <property type="entry name" value="lambda repressor-like DNA-binding domains"/>
    <property type="match status" value="1"/>
</dbReference>
<dbReference type="CDD" id="cd01392">
    <property type="entry name" value="HTH_LacI"/>
    <property type="match status" value="1"/>
</dbReference>
<evidence type="ECO:0000256" key="3">
    <source>
        <dbReference type="ARBA" id="ARBA00023163"/>
    </source>
</evidence>
<evidence type="ECO:0000313" key="5">
    <source>
        <dbReference type="EMBL" id="SDR85383.1"/>
    </source>
</evidence>
<organism evidence="5 6">
    <name type="scientific">Microterricola viridarii</name>
    <dbReference type="NCBI Taxonomy" id="412690"/>
    <lineage>
        <taxon>Bacteria</taxon>
        <taxon>Bacillati</taxon>
        <taxon>Actinomycetota</taxon>
        <taxon>Actinomycetes</taxon>
        <taxon>Micrococcales</taxon>
        <taxon>Microbacteriaceae</taxon>
        <taxon>Microterricola</taxon>
    </lineage>
</organism>
<name>A0A1H1MF02_9MICO</name>
<keyword evidence="2" id="KW-0238">DNA-binding</keyword>
<feature type="domain" description="HTH lacI-type" evidence="4">
    <location>
        <begin position="4"/>
        <end position="58"/>
    </location>
</feature>
<dbReference type="SMART" id="SM00354">
    <property type="entry name" value="HTH_LACI"/>
    <property type="match status" value="1"/>
</dbReference>
<gene>
    <name evidence="5" type="ORF">SAMN04489834_0383</name>
</gene>
<dbReference type="InterPro" id="IPR028082">
    <property type="entry name" value="Peripla_BP_I"/>
</dbReference>
<dbReference type="STRING" id="412690.SAMN04489834_0383"/>
<keyword evidence="3" id="KW-0804">Transcription</keyword>
<dbReference type="InterPro" id="IPR046335">
    <property type="entry name" value="LacI/GalR-like_sensor"/>
</dbReference>
<dbReference type="Gene3D" id="3.40.50.2300">
    <property type="match status" value="2"/>
</dbReference>
<dbReference type="InterPro" id="IPR010982">
    <property type="entry name" value="Lambda_DNA-bd_dom_sf"/>
</dbReference>
<dbReference type="InterPro" id="IPR000843">
    <property type="entry name" value="HTH_LacI"/>
</dbReference>